<evidence type="ECO:0000256" key="4">
    <source>
        <dbReference type="ARBA" id="ARBA00022692"/>
    </source>
</evidence>
<dbReference type="RefSeq" id="WP_131156218.1">
    <property type="nucleotide sequence ID" value="NZ_CP036402.1"/>
</dbReference>
<reference evidence="8 9" key="1">
    <citation type="submission" date="2019-01" db="EMBL/GenBank/DDBJ databases">
        <title>Egibacter rhizosphaerae EGI 80759T.</title>
        <authorList>
            <person name="Chen D.-D."/>
            <person name="Tian Y."/>
            <person name="Jiao J.-Y."/>
            <person name="Zhang X.-T."/>
            <person name="Zhang Y.-G."/>
            <person name="Zhang Y."/>
            <person name="Xiao M."/>
            <person name="Shu W.-S."/>
            <person name="Li W.-J."/>
        </authorList>
    </citation>
    <scope>NUCLEOTIDE SEQUENCE [LARGE SCALE GENOMIC DNA]</scope>
    <source>
        <strain evidence="8 9">EGI 80759</strain>
    </source>
</reference>
<keyword evidence="3" id="KW-1003">Cell membrane</keyword>
<accession>A0A411YIU1</accession>
<name>A0A411YIU1_9ACTN</name>
<dbReference type="EMBL" id="CP036402">
    <property type="protein sequence ID" value="QBI21225.1"/>
    <property type="molecule type" value="Genomic_DNA"/>
</dbReference>
<keyword evidence="4 7" id="KW-0812">Transmembrane</keyword>
<comment type="similarity">
    <text evidence="2 7">Belongs to the UPF0056 (MarC) family.</text>
</comment>
<keyword evidence="5 7" id="KW-1133">Transmembrane helix</keyword>
<sequence length="211" mass="21886">MDLTDLQLDATLFAQAFVTVTVIMDPVGNVPVFLALTRGLDRAQKRRAAWQATGVAAGVIALFALVGEQLIALLGISFEALQVAGGLLLILVALELLRPAPDDPGAEVAKGRNVALVPLGTPLLAGPGAIAATMLYVSQSSTGGQLISVALALLAVHAIVFLGMRFSGIIERVLKENGIELVSRLLGFLLAAIAVQLIASAVADWIRFGVS</sequence>
<feature type="transmembrane region" description="Helical" evidence="7">
    <location>
        <begin position="12"/>
        <end position="36"/>
    </location>
</feature>
<dbReference type="NCBIfam" id="TIGR00427">
    <property type="entry name" value="NAAT family transporter"/>
    <property type="match status" value="1"/>
</dbReference>
<proteinExistence type="inferred from homology"/>
<dbReference type="PANTHER" id="PTHR33508:SF1">
    <property type="entry name" value="UPF0056 MEMBRANE PROTEIN YHCE"/>
    <property type="match status" value="1"/>
</dbReference>
<dbReference type="KEGG" id="erz:ER308_17720"/>
<dbReference type="OrthoDB" id="21094at2"/>
<evidence type="ECO:0000313" key="8">
    <source>
        <dbReference type="EMBL" id="QBI21225.1"/>
    </source>
</evidence>
<dbReference type="Pfam" id="PF01914">
    <property type="entry name" value="MarC"/>
    <property type="match status" value="1"/>
</dbReference>
<evidence type="ECO:0000256" key="2">
    <source>
        <dbReference type="ARBA" id="ARBA00009784"/>
    </source>
</evidence>
<protein>
    <recommendedName>
        <fullName evidence="7">UPF0056 membrane protein</fullName>
    </recommendedName>
</protein>
<dbReference type="GO" id="GO:0005886">
    <property type="term" value="C:plasma membrane"/>
    <property type="evidence" value="ECO:0007669"/>
    <property type="project" value="UniProtKB-SubCell"/>
</dbReference>
<dbReference type="PANTHER" id="PTHR33508">
    <property type="entry name" value="UPF0056 MEMBRANE PROTEIN YHCE"/>
    <property type="match status" value="1"/>
</dbReference>
<feature type="transmembrane region" description="Helical" evidence="7">
    <location>
        <begin position="48"/>
        <end position="66"/>
    </location>
</feature>
<organism evidence="8 9">
    <name type="scientific">Egibacter rhizosphaerae</name>
    <dbReference type="NCBI Taxonomy" id="1670831"/>
    <lineage>
        <taxon>Bacteria</taxon>
        <taxon>Bacillati</taxon>
        <taxon>Actinomycetota</taxon>
        <taxon>Nitriliruptoria</taxon>
        <taxon>Egibacterales</taxon>
        <taxon>Egibacteraceae</taxon>
        <taxon>Egibacter</taxon>
    </lineage>
</organism>
<evidence type="ECO:0000256" key="7">
    <source>
        <dbReference type="RuleBase" id="RU362048"/>
    </source>
</evidence>
<evidence type="ECO:0000313" key="9">
    <source>
        <dbReference type="Proteomes" id="UP000291469"/>
    </source>
</evidence>
<evidence type="ECO:0000256" key="1">
    <source>
        <dbReference type="ARBA" id="ARBA00004651"/>
    </source>
</evidence>
<evidence type="ECO:0000256" key="6">
    <source>
        <dbReference type="ARBA" id="ARBA00023136"/>
    </source>
</evidence>
<feature type="transmembrane region" description="Helical" evidence="7">
    <location>
        <begin position="143"/>
        <end position="164"/>
    </location>
</feature>
<keyword evidence="9" id="KW-1185">Reference proteome</keyword>
<evidence type="ECO:0000256" key="5">
    <source>
        <dbReference type="ARBA" id="ARBA00022989"/>
    </source>
</evidence>
<keyword evidence="6 7" id="KW-0472">Membrane</keyword>
<feature type="transmembrane region" description="Helical" evidence="7">
    <location>
        <begin position="185"/>
        <end position="206"/>
    </location>
</feature>
<dbReference type="InterPro" id="IPR002771">
    <property type="entry name" value="Multi_antbiot-R_MarC"/>
</dbReference>
<feature type="transmembrane region" description="Helical" evidence="7">
    <location>
        <begin position="72"/>
        <end position="94"/>
    </location>
</feature>
<evidence type="ECO:0000256" key="3">
    <source>
        <dbReference type="ARBA" id="ARBA00022475"/>
    </source>
</evidence>
<gene>
    <name evidence="8" type="ORF">ER308_17720</name>
</gene>
<feature type="transmembrane region" description="Helical" evidence="7">
    <location>
        <begin position="115"/>
        <end position="137"/>
    </location>
</feature>
<comment type="subcellular location">
    <subcellularLocation>
        <location evidence="1 7">Cell membrane</location>
        <topology evidence="1 7">Multi-pass membrane protein</topology>
    </subcellularLocation>
</comment>
<dbReference type="Proteomes" id="UP000291469">
    <property type="component" value="Chromosome"/>
</dbReference>
<dbReference type="AlphaFoldDB" id="A0A411YIU1"/>